<keyword evidence="13" id="KW-1185">Reference proteome</keyword>
<evidence type="ECO:0000256" key="8">
    <source>
        <dbReference type="PIRSR" id="PIRSR000429-1"/>
    </source>
</evidence>
<dbReference type="Pfam" id="PF00108">
    <property type="entry name" value="Thiolase_N"/>
    <property type="match status" value="1"/>
</dbReference>
<reference evidence="12 13" key="2">
    <citation type="submission" date="2019-09" db="EMBL/GenBank/DDBJ databases">
        <authorList>
            <person name="Jin C."/>
        </authorList>
    </citation>
    <scope>NUCLEOTIDE SEQUENCE [LARGE SCALE GENOMIC DNA]</scope>
    <source>
        <strain evidence="12 13">BN140002</strain>
    </source>
</reference>
<evidence type="ECO:0000256" key="3">
    <source>
        <dbReference type="ARBA" id="ARBA00022679"/>
    </source>
</evidence>
<dbReference type="InterPro" id="IPR020616">
    <property type="entry name" value="Thiolase_N"/>
</dbReference>
<feature type="domain" description="Thiolase C-terminal" evidence="11">
    <location>
        <begin position="270"/>
        <end position="392"/>
    </location>
</feature>
<comment type="pathway">
    <text evidence="6">Metabolic intermediate biosynthesis; (R)-mevalonate biosynthesis; (R)-mevalonate from acetyl-CoA: step 1/3.</text>
</comment>
<reference evidence="12 13" key="1">
    <citation type="submission" date="2019-09" db="EMBL/GenBank/DDBJ databases">
        <title>Salinarimonas rosea gen. nov., sp. nov., a new member of the a-2 subgroup of the Proteobacteria.</title>
        <authorList>
            <person name="Liu J."/>
        </authorList>
    </citation>
    <scope>NUCLEOTIDE SEQUENCE [LARGE SCALE GENOMIC DNA]</scope>
    <source>
        <strain evidence="12 13">BN140002</strain>
    </source>
</reference>
<evidence type="ECO:0000259" key="11">
    <source>
        <dbReference type="Pfam" id="PF02803"/>
    </source>
</evidence>
<evidence type="ECO:0000256" key="2">
    <source>
        <dbReference type="ARBA" id="ARBA00010982"/>
    </source>
</evidence>
<dbReference type="NCBIfam" id="TIGR01930">
    <property type="entry name" value="AcCoA-C-Actrans"/>
    <property type="match status" value="1"/>
</dbReference>
<dbReference type="Gene3D" id="3.40.47.10">
    <property type="match status" value="2"/>
</dbReference>
<name>A0A5B2VG26_9HYPH</name>
<dbReference type="PROSITE" id="PS00099">
    <property type="entry name" value="THIOLASE_3"/>
    <property type="match status" value="1"/>
</dbReference>
<dbReference type="InterPro" id="IPR016039">
    <property type="entry name" value="Thiolase-like"/>
</dbReference>
<comment type="similarity">
    <text evidence="2 9">Belongs to the thiolase-like superfamily. Thiolase family.</text>
</comment>
<dbReference type="AlphaFoldDB" id="A0A5B2VG26"/>
<evidence type="ECO:0000256" key="5">
    <source>
        <dbReference type="ARBA" id="ARBA00023315"/>
    </source>
</evidence>
<proteinExistence type="inferred from homology"/>
<feature type="active site" description="Proton acceptor" evidence="8">
    <location>
        <position position="379"/>
    </location>
</feature>
<evidence type="ECO:0000256" key="6">
    <source>
        <dbReference type="ARBA" id="ARBA00037924"/>
    </source>
</evidence>
<dbReference type="GO" id="GO:0003988">
    <property type="term" value="F:acetyl-CoA C-acyltransferase activity"/>
    <property type="evidence" value="ECO:0007669"/>
    <property type="project" value="UniProtKB-ARBA"/>
</dbReference>
<dbReference type="Proteomes" id="UP000323142">
    <property type="component" value="Unassembled WGS sequence"/>
</dbReference>
<dbReference type="InterPro" id="IPR020617">
    <property type="entry name" value="Thiolase_C"/>
</dbReference>
<dbReference type="GO" id="GO:0042619">
    <property type="term" value="P:poly-hydroxybutyrate biosynthetic process"/>
    <property type="evidence" value="ECO:0007669"/>
    <property type="project" value="UniProtKB-KW"/>
</dbReference>
<dbReference type="EMBL" id="VUOA01000019">
    <property type="protein sequence ID" value="KAA2237322.1"/>
    <property type="molecule type" value="Genomic_DNA"/>
</dbReference>
<dbReference type="OrthoDB" id="9764638at2"/>
<dbReference type="InterPro" id="IPR020613">
    <property type="entry name" value="Thiolase_CS"/>
</dbReference>
<keyword evidence="5 9" id="KW-0012">Acyltransferase</keyword>
<comment type="caution">
    <text evidence="12">The sequence shown here is derived from an EMBL/GenBank/DDBJ whole genome shotgun (WGS) entry which is preliminary data.</text>
</comment>
<evidence type="ECO:0000256" key="4">
    <source>
        <dbReference type="ARBA" id="ARBA00022752"/>
    </source>
</evidence>
<dbReference type="GO" id="GO:0044281">
    <property type="term" value="P:small molecule metabolic process"/>
    <property type="evidence" value="ECO:0007669"/>
    <property type="project" value="UniProtKB-ARBA"/>
</dbReference>
<accession>A0A5B2VG26</accession>
<feature type="active site" description="Proton acceptor" evidence="8">
    <location>
        <position position="349"/>
    </location>
</feature>
<evidence type="ECO:0000256" key="7">
    <source>
        <dbReference type="ARBA" id="ARBA00080155"/>
    </source>
</evidence>
<dbReference type="RefSeq" id="WP_149817018.1">
    <property type="nucleotide sequence ID" value="NZ_VUOA01000019.1"/>
</dbReference>
<evidence type="ECO:0000313" key="13">
    <source>
        <dbReference type="Proteomes" id="UP000323142"/>
    </source>
</evidence>
<organism evidence="12 13">
    <name type="scientific">Salinarimonas soli</name>
    <dbReference type="NCBI Taxonomy" id="1638099"/>
    <lineage>
        <taxon>Bacteria</taxon>
        <taxon>Pseudomonadati</taxon>
        <taxon>Pseudomonadota</taxon>
        <taxon>Alphaproteobacteria</taxon>
        <taxon>Hyphomicrobiales</taxon>
        <taxon>Salinarimonadaceae</taxon>
        <taxon>Salinarimonas</taxon>
    </lineage>
</organism>
<dbReference type="PIRSF" id="PIRSF000429">
    <property type="entry name" value="Ac-CoA_Ac_transf"/>
    <property type="match status" value="1"/>
</dbReference>
<dbReference type="SUPFAM" id="SSF53901">
    <property type="entry name" value="Thiolase-like"/>
    <property type="match status" value="2"/>
</dbReference>
<evidence type="ECO:0000259" key="10">
    <source>
        <dbReference type="Pfam" id="PF00108"/>
    </source>
</evidence>
<keyword evidence="3 9" id="KW-0808">Transferase</keyword>
<dbReference type="PROSITE" id="PS00737">
    <property type="entry name" value="THIOLASE_2"/>
    <property type="match status" value="1"/>
</dbReference>
<sequence length="392" mass="40564">MATQDIVIVGAARTAVGSFNGAFANTPAHELGAVAVKAALERAGVEAGDVDEVILGQILSAGQGQNPARQAAIKAGIPQEATAWGLNQLCGSGLRAAAIGMQQIANGDAKVIVAGGQESMSLAPHVAHLRGGQKMGDMKFLDSMLKDGLIDAFHGYHMGNTAENVAQRWQLTRDEQDAFAAASQNKAEAAQKSGRFKDEIVPFTIQGRKGDIVVDQDEYIRAGTTVDALAKLKPAFSKEGTVTAGNASGINDGAAAVVLMTAEEAQRRGLKVLARVASWSTAGVDPAIMGTGPIPASRKALEKAGWKVQDLDLVEANEAFAAQAIAVNKDMGWNTDIVNVNGGAIAIGHPIGASGARVLVTLLHEMQKRDAKKGLATLCIGGGMGVAMCLER</sequence>
<dbReference type="InterPro" id="IPR002155">
    <property type="entry name" value="Thiolase"/>
</dbReference>
<dbReference type="PANTHER" id="PTHR18919:SF107">
    <property type="entry name" value="ACETYL-COA ACETYLTRANSFERASE, CYTOSOLIC"/>
    <property type="match status" value="1"/>
</dbReference>
<dbReference type="PANTHER" id="PTHR18919">
    <property type="entry name" value="ACETYL-COA C-ACYLTRANSFERASE"/>
    <property type="match status" value="1"/>
</dbReference>
<evidence type="ECO:0000256" key="1">
    <source>
        <dbReference type="ARBA" id="ARBA00004683"/>
    </source>
</evidence>
<gene>
    <name evidence="12" type="ORF">F0L46_09990</name>
</gene>
<evidence type="ECO:0000313" key="12">
    <source>
        <dbReference type="EMBL" id="KAA2237322.1"/>
    </source>
</evidence>
<feature type="domain" description="Thiolase N-terminal" evidence="10">
    <location>
        <begin position="6"/>
        <end position="262"/>
    </location>
</feature>
<dbReference type="CDD" id="cd00751">
    <property type="entry name" value="thiolase"/>
    <property type="match status" value="1"/>
</dbReference>
<dbReference type="Pfam" id="PF02803">
    <property type="entry name" value="Thiolase_C"/>
    <property type="match status" value="1"/>
</dbReference>
<feature type="active site" description="Acyl-thioester intermediate" evidence="8">
    <location>
        <position position="90"/>
    </location>
</feature>
<dbReference type="FunFam" id="3.40.47.10:FF:000010">
    <property type="entry name" value="Acetyl-CoA acetyltransferase (Thiolase)"/>
    <property type="match status" value="1"/>
</dbReference>
<keyword evidence="4" id="KW-0583">PHB biosynthesis</keyword>
<evidence type="ECO:0000256" key="9">
    <source>
        <dbReference type="RuleBase" id="RU003557"/>
    </source>
</evidence>
<protein>
    <recommendedName>
        <fullName evidence="7">Beta-ketothiolase</fullName>
    </recommendedName>
</protein>
<comment type="pathway">
    <text evidence="1">Biopolymer metabolism; poly-(R)-3-hydroxybutanoate biosynthesis.</text>
</comment>
<dbReference type="InterPro" id="IPR020610">
    <property type="entry name" value="Thiolase_AS"/>
</dbReference>